<feature type="region of interest" description="Disordered" evidence="1">
    <location>
        <begin position="49"/>
        <end position="71"/>
    </location>
</feature>
<gene>
    <name evidence="2" type="ORF">EVAR_92610_1</name>
</gene>
<dbReference type="Proteomes" id="UP000299102">
    <property type="component" value="Unassembled WGS sequence"/>
</dbReference>
<protein>
    <submittedName>
        <fullName evidence="2">Uncharacterized protein</fullName>
    </submittedName>
</protein>
<evidence type="ECO:0000313" key="3">
    <source>
        <dbReference type="Proteomes" id="UP000299102"/>
    </source>
</evidence>
<organism evidence="2 3">
    <name type="scientific">Eumeta variegata</name>
    <name type="common">Bagworm moth</name>
    <name type="synonym">Eumeta japonica</name>
    <dbReference type="NCBI Taxonomy" id="151549"/>
    <lineage>
        <taxon>Eukaryota</taxon>
        <taxon>Metazoa</taxon>
        <taxon>Ecdysozoa</taxon>
        <taxon>Arthropoda</taxon>
        <taxon>Hexapoda</taxon>
        <taxon>Insecta</taxon>
        <taxon>Pterygota</taxon>
        <taxon>Neoptera</taxon>
        <taxon>Endopterygota</taxon>
        <taxon>Lepidoptera</taxon>
        <taxon>Glossata</taxon>
        <taxon>Ditrysia</taxon>
        <taxon>Tineoidea</taxon>
        <taxon>Psychidae</taxon>
        <taxon>Oiketicinae</taxon>
        <taxon>Eumeta</taxon>
    </lineage>
</organism>
<name>A0A4C1SZL7_EUMVA</name>
<comment type="caution">
    <text evidence="2">The sequence shown here is derived from an EMBL/GenBank/DDBJ whole genome shotgun (WGS) entry which is preliminary data.</text>
</comment>
<evidence type="ECO:0000313" key="2">
    <source>
        <dbReference type="EMBL" id="GBP06638.1"/>
    </source>
</evidence>
<keyword evidence="3" id="KW-1185">Reference proteome</keyword>
<accession>A0A4C1SZL7</accession>
<sequence>MIYAIPYSGIAIHIAHVICRRSLSAVGVPLRASLLRRPLGCSPGCPPLNPAPVKAEPDSTESTSGLAPRSA</sequence>
<proteinExistence type="predicted"/>
<dbReference type="EMBL" id="BGZK01000023">
    <property type="protein sequence ID" value="GBP06638.1"/>
    <property type="molecule type" value="Genomic_DNA"/>
</dbReference>
<evidence type="ECO:0000256" key="1">
    <source>
        <dbReference type="SAM" id="MobiDB-lite"/>
    </source>
</evidence>
<dbReference type="AlphaFoldDB" id="A0A4C1SZL7"/>
<reference evidence="2 3" key="1">
    <citation type="journal article" date="2019" name="Commun. Biol.">
        <title>The bagworm genome reveals a unique fibroin gene that provides high tensile strength.</title>
        <authorList>
            <person name="Kono N."/>
            <person name="Nakamura H."/>
            <person name="Ohtoshi R."/>
            <person name="Tomita M."/>
            <person name="Numata K."/>
            <person name="Arakawa K."/>
        </authorList>
    </citation>
    <scope>NUCLEOTIDE SEQUENCE [LARGE SCALE GENOMIC DNA]</scope>
</reference>